<feature type="region of interest" description="Disordered" evidence="1">
    <location>
        <begin position="42"/>
        <end position="70"/>
    </location>
</feature>
<dbReference type="Proteomes" id="UP000216947">
    <property type="component" value="Unassembled WGS sequence"/>
</dbReference>
<protein>
    <submittedName>
        <fullName evidence="2">Uncharacterized protein</fullName>
    </submittedName>
</protein>
<feature type="compositionally biased region" description="Low complexity" evidence="1">
    <location>
        <begin position="44"/>
        <end position="59"/>
    </location>
</feature>
<dbReference type="AlphaFoldDB" id="A0A261RI25"/>
<gene>
    <name evidence="2" type="ORF">CAL19_04130</name>
</gene>
<name>A0A261RI25_9BORD</name>
<comment type="caution">
    <text evidence="2">The sequence shown here is derived from an EMBL/GenBank/DDBJ whole genome shotgun (WGS) entry which is preliminary data.</text>
</comment>
<accession>A0A261RI25</accession>
<evidence type="ECO:0000313" key="2">
    <source>
        <dbReference type="EMBL" id="OZI24694.1"/>
    </source>
</evidence>
<keyword evidence="3" id="KW-1185">Reference proteome</keyword>
<evidence type="ECO:0000256" key="1">
    <source>
        <dbReference type="SAM" id="MobiDB-lite"/>
    </source>
</evidence>
<dbReference type="RefSeq" id="WP_026638375.1">
    <property type="nucleotide sequence ID" value="NZ_NEVI01000006.1"/>
</dbReference>
<reference evidence="3" key="1">
    <citation type="submission" date="2017-05" db="EMBL/GenBank/DDBJ databases">
        <title>Complete and WGS of Bordetella genogroups.</title>
        <authorList>
            <person name="Spilker T."/>
            <person name="Lipuma J."/>
        </authorList>
    </citation>
    <scope>NUCLEOTIDE SEQUENCE [LARGE SCALE GENOMIC DNA]</scope>
    <source>
        <strain evidence="3">AU18089</strain>
    </source>
</reference>
<organism evidence="2 3">
    <name type="scientific">Bordetella genomosp. 7</name>
    <dbReference type="NCBI Taxonomy" id="1416805"/>
    <lineage>
        <taxon>Bacteria</taxon>
        <taxon>Pseudomonadati</taxon>
        <taxon>Pseudomonadota</taxon>
        <taxon>Betaproteobacteria</taxon>
        <taxon>Burkholderiales</taxon>
        <taxon>Alcaligenaceae</taxon>
        <taxon>Bordetella</taxon>
    </lineage>
</organism>
<sequence length="70" mass="7426">MNYLLENINTSIARAAELTTDPAMLRVLKTIKQQVGELARAADDASQARPSAAASRVASEPVGSQATTRK</sequence>
<proteinExistence type="predicted"/>
<evidence type="ECO:0000313" key="3">
    <source>
        <dbReference type="Proteomes" id="UP000216947"/>
    </source>
</evidence>
<dbReference type="EMBL" id="NEVK01000003">
    <property type="protein sequence ID" value="OZI24694.1"/>
    <property type="molecule type" value="Genomic_DNA"/>
</dbReference>